<name>A0A0F9AS02_9ZZZZ</name>
<proteinExistence type="predicted"/>
<dbReference type="EMBL" id="LAZR01041287">
    <property type="protein sequence ID" value="KKL12364.1"/>
    <property type="molecule type" value="Genomic_DNA"/>
</dbReference>
<accession>A0A0F9AS02</accession>
<protein>
    <submittedName>
        <fullName evidence="1">Uncharacterized protein</fullName>
    </submittedName>
</protein>
<reference evidence="1" key="1">
    <citation type="journal article" date="2015" name="Nature">
        <title>Complex archaea that bridge the gap between prokaryotes and eukaryotes.</title>
        <authorList>
            <person name="Spang A."/>
            <person name="Saw J.H."/>
            <person name="Jorgensen S.L."/>
            <person name="Zaremba-Niedzwiedzka K."/>
            <person name="Martijn J."/>
            <person name="Lind A.E."/>
            <person name="van Eijk R."/>
            <person name="Schleper C."/>
            <person name="Guy L."/>
            <person name="Ettema T.J."/>
        </authorList>
    </citation>
    <scope>NUCLEOTIDE SEQUENCE</scope>
</reference>
<dbReference type="AlphaFoldDB" id="A0A0F9AS02"/>
<comment type="caution">
    <text evidence="1">The sequence shown here is derived from an EMBL/GenBank/DDBJ whole genome shotgun (WGS) entry which is preliminary data.</text>
</comment>
<organism evidence="1">
    <name type="scientific">marine sediment metagenome</name>
    <dbReference type="NCBI Taxonomy" id="412755"/>
    <lineage>
        <taxon>unclassified sequences</taxon>
        <taxon>metagenomes</taxon>
        <taxon>ecological metagenomes</taxon>
    </lineage>
</organism>
<evidence type="ECO:0000313" key="1">
    <source>
        <dbReference type="EMBL" id="KKL12364.1"/>
    </source>
</evidence>
<gene>
    <name evidence="1" type="ORF">LCGC14_2536490</name>
</gene>
<sequence>MIHKKAIIISLDGIPTRLVNPDLNGDGVTGGVENIVKKFTDDGVTSIQQNSELEGSLKELNADEINPNTRMSQIDMRSRLHAIEISAVLAVDALVAFGVLPQKCLTLSTQKKRLNVSEGGQGRHEMVELVAGKTDRDVKMGSMGRMGEGIKNFFGMGK</sequence>